<dbReference type="RefSeq" id="WP_141135785.1">
    <property type="nucleotide sequence ID" value="NZ_FZON01000002.1"/>
</dbReference>
<dbReference type="EMBL" id="FZON01000002">
    <property type="protein sequence ID" value="SNS04624.1"/>
    <property type="molecule type" value="Genomic_DNA"/>
</dbReference>
<evidence type="ECO:0000256" key="1">
    <source>
        <dbReference type="SAM" id="SignalP"/>
    </source>
</evidence>
<reference evidence="2 3" key="1">
    <citation type="submission" date="2017-06" db="EMBL/GenBank/DDBJ databases">
        <authorList>
            <person name="Kim H.J."/>
            <person name="Triplett B.A."/>
        </authorList>
    </citation>
    <scope>NUCLEOTIDE SEQUENCE [LARGE SCALE GENOMIC DNA]</scope>
    <source>
        <strain evidence="2 3">DSM 11445</strain>
    </source>
</reference>
<feature type="signal peptide" evidence="1">
    <location>
        <begin position="1"/>
        <end position="21"/>
    </location>
</feature>
<organism evidence="2 3">
    <name type="scientific">Antarctobacter heliothermus</name>
    <dbReference type="NCBI Taxonomy" id="74033"/>
    <lineage>
        <taxon>Bacteria</taxon>
        <taxon>Pseudomonadati</taxon>
        <taxon>Pseudomonadota</taxon>
        <taxon>Alphaproteobacteria</taxon>
        <taxon>Rhodobacterales</taxon>
        <taxon>Roseobacteraceae</taxon>
        <taxon>Antarctobacter</taxon>
    </lineage>
</organism>
<gene>
    <name evidence="2" type="ORF">SAMN04488078_1002170</name>
</gene>
<dbReference type="Proteomes" id="UP000198440">
    <property type="component" value="Unassembled WGS sequence"/>
</dbReference>
<sequence>MIRRMTALVFASALLATSALAEPVAQVCSCDPDPDGANSTLAPASGPASCLLVSRPDGSDCRMVVDAAYGAADHDRLFLALFPRFGTGLIERGGFSMVDYNWLLDVTHTLADEPRDAARRQARQESLADLLAQRMSDLLADEGGRASASLRNGVITAAPAVNGCRSRVLADLLGSELLVLDLPPYTVQMEQGFGCYMAQFGGFLTFAVVVDDTLYRYMISMRWPHRP</sequence>
<accession>A0A239BBT3</accession>
<dbReference type="AlphaFoldDB" id="A0A239BBT3"/>
<proteinExistence type="predicted"/>
<protein>
    <submittedName>
        <fullName evidence="2">Uncharacterized protein</fullName>
    </submittedName>
</protein>
<keyword evidence="1" id="KW-0732">Signal</keyword>
<evidence type="ECO:0000313" key="3">
    <source>
        <dbReference type="Proteomes" id="UP000198440"/>
    </source>
</evidence>
<dbReference type="OrthoDB" id="7836129at2"/>
<feature type="chain" id="PRO_5012624713" evidence="1">
    <location>
        <begin position="22"/>
        <end position="227"/>
    </location>
</feature>
<evidence type="ECO:0000313" key="2">
    <source>
        <dbReference type="EMBL" id="SNS04624.1"/>
    </source>
</evidence>
<name>A0A239BBT3_9RHOB</name>